<comment type="subcellular location">
    <subcellularLocation>
        <location evidence="5">Cell membrane</location>
        <topology evidence="5">Multi-pass membrane protein</topology>
    </subcellularLocation>
    <subcellularLocation>
        <location evidence="1">Membrane</location>
        <topology evidence="1">Multi-pass membrane protein</topology>
    </subcellularLocation>
</comment>
<evidence type="ECO:0000259" key="6">
    <source>
        <dbReference type="PROSITE" id="PS51012"/>
    </source>
</evidence>
<name>A0A1R1AF30_PAELA</name>
<feature type="transmembrane region" description="Helical" evidence="5">
    <location>
        <begin position="145"/>
        <end position="169"/>
    </location>
</feature>
<reference evidence="7 8" key="1">
    <citation type="submission" date="2016-11" db="EMBL/GenBank/DDBJ databases">
        <title>Paenibacillus species isolates.</title>
        <authorList>
            <person name="Beno S.M."/>
        </authorList>
    </citation>
    <scope>NUCLEOTIDE SEQUENCE [LARGE SCALE GENOMIC DNA]</scope>
    <source>
        <strain evidence="7 8">FSL F4-0100</strain>
    </source>
</reference>
<evidence type="ECO:0000256" key="2">
    <source>
        <dbReference type="ARBA" id="ARBA00022692"/>
    </source>
</evidence>
<keyword evidence="5" id="KW-1003">Cell membrane</keyword>
<accession>A0A1R1AF30</accession>
<keyword evidence="2 5" id="KW-0812">Transmembrane</keyword>
<evidence type="ECO:0000256" key="5">
    <source>
        <dbReference type="RuleBase" id="RU361157"/>
    </source>
</evidence>
<dbReference type="InterPro" id="IPR047817">
    <property type="entry name" value="ABC2_TM_bact-type"/>
</dbReference>
<dbReference type="RefSeq" id="WP_076326661.1">
    <property type="nucleotide sequence ID" value="NZ_MRTF01000028.1"/>
</dbReference>
<evidence type="ECO:0000313" key="7">
    <source>
        <dbReference type="EMBL" id="OME84184.1"/>
    </source>
</evidence>
<dbReference type="EMBL" id="MRTF01000028">
    <property type="protein sequence ID" value="OME84184.1"/>
    <property type="molecule type" value="Genomic_DNA"/>
</dbReference>
<organism evidence="7 8">
    <name type="scientific">Paenibacillus lautus</name>
    <name type="common">Bacillus lautus</name>
    <dbReference type="NCBI Taxonomy" id="1401"/>
    <lineage>
        <taxon>Bacteria</taxon>
        <taxon>Bacillati</taxon>
        <taxon>Bacillota</taxon>
        <taxon>Bacilli</taxon>
        <taxon>Bacillales</taxon>
        <taxon>Paenibacillaceae</taxon>
        <taxon>Paenibacillus</taxon>
    </lineage>
</organism>
<dbReference type="STRING" id="1401.BK123_33835"/>
<sequence length="262" mass="28377">MESIISKQNNLKSTLVDILVMAKRNILKIRHNPDKLIDVTVIPIFFMIVFSYLFGGAIAGGVKGYLPIIVPGILIQTLVMSSSATGTQLREDLDTGVFDRFKSLPIVRIAPLAGLVVSDILRYIMAAFFSIGTGFILGWRPEAGVGWLIIASLLAIFGACAISWVFALIGLLSKSAATISSVSTMVTMLMSFLSNAFVPTNTLPTFLQKVAEYNPVTYLVTAFKDLANHGQFTSSASMTILIGILLVLIVAPITVKVYNRKI</sequence>
<feature type="transmembrane region" description="Helical" evidence="5">
    <location>
        <begin position="106"/>
        <end position="139"/>
    </location>
</feature>
<evidence type="ECO:0000256" key="4">
    <source>
        <dbReference type="ARBA" id="ARBA00023136"/>
    </source>
</evidence>
<feature type="domain" description="ABC transmembrane type-2" evidence="6">
    <location>
        <begin position="34"/>
        <end position="261"/>
    </location>
</feature>
<keyword evidence="4 5" id="KW-0472">Membrane</keyword>
<keyword evidence="5" id="KW-0813">Transport</keyword>
<feature type="transmembrane region" description="Helical" evidence="5">
    <location>
        <begin position="236"/>
        <end position="258"/>
    </location>
</feature>
<dbReference type="PIRSF" id="PIRSF006648">
    <property type="entry name" value="DrrB"/>
    <property type="match status" value="1"/>
</dbReference>
<evidence type="ECO:0000256" key="3">
    <source>
        <dbReference type="ARBA" id="ARBA00022989"/>
    </source>
</evidence>
<dbReference type="AlphaFoldDB" id="A0A1R1AF30"/>
<comment type="similarity">
    <text evidence="5">Belongs to the ABC-2 integral membrane protein family.</text>
</comment>
<comment type="caution">
    <text evidence="7">The sequence shown here is derived from an EMBL/GenBank/DDBJ whole genome shotgun (WGS) entry which is preliminary data.</text>
</comment>
<dbReference type="OrthoDB" id="670210at2"/>
<feature type="transmembrane region" description="Helical" evidence="5">
    <location>
        <begin position="36"/>
        <end position="59"/>
    </location>
</feature>
<dbReference type="Pfam" id="PF01061">
    <property type="entry name" value="ABC2_membrane"/>
    <property type="match status" value="1"/>
</dbReference>
<dbReference type="PANTHER" id="PTHR43229:SF2">
    <property type="entry name" value="NODULATION PROTEIN J"/>
    <property type="match status" value="1"/>
</dbReference>
<dbReference type="PROSITE" id="PS51012">
    <property type="entry name" value="ABC_TM2"/>
    <property type="match status" value="1"/>
</dbReference>
<dbReference type="InterPro" id="IPR013525">
    <property type="entry name" value="ABC2_TM"/>
</dbReference>
<evidence type="ECO:0000256" key="1">
    <source>
        <dbReference type="ARBA" id="ARBA00004141"/>
    </source>
</evidence>
<proteinExistence type="inferred from homology"/>
<dbReference type="GO" id="GO:0140359">
    <property type="term" value="F:ABC-type transporter activity"/>
    <property type="evidence" value="ECO:0007669"/>
    <property type="project" value="InterPro"/>
</dbReference>
<evidence type="ECO:0000313" key="8">
    <source>
        <dbReference type="Proteomes" id="UP000187074"/>
    </source>
</evidence>
<feature type="transmembrane region" description="Helical" evidence="5">
    <location>
        <begin position="176"/>
        <end position="198"/>
    </location>
</feature>
<dbReference type="InterPro" id="IPR000412">
    <property type="entry name" value="ABC_2_transport"/>
</dbReference>
<dbReference type="GO" id="GO:0043190">
    <property type="term" value="C:ATP-binding cassette (ABC) transporter complex"/>
    <property type="evidence" value="ECO:0007669"/>
    <property type="project" value="InterPro"/>
</dbReference>
<dbReference type="Proteomes" id="UP000187074">
    <property type="component" value="Unassembled WGS sequence"/>
</dbReference>
<gene>
    <name evidence="7" type="ORF">BK123_33835</name>
</gene>
<keyword evidence="3 5" id="KW-1133">Transmembrane helix</keyword>
<dbReference type="InterPro" id="IPR051784">
    <property type="entry name" value="Nod_factor_ABC_transporter"/>
</dbReference>
<dbReference type="PANTHER" id="PTHR43229">
    <property type="entry name" value="NODULATION PROTEIN J"/>
    <property type="match status" value="1"/>
</dbReference>
<feature type="transmembrane region" description="Helical" evidence="5">
    <location>
        <begin position="65"/>
        <end position="85"/>
    </location>
</feature>
<protein>
    <recommendedName>
        <fullName evidence="5">Transport permease protein</fullName>
    </recommendedName>
</protein>